<feature type="transmembrane region" description="Helical" evidence="11">
    <location>
        <begin position="615"/>
        <end position="633"/>
    </location>
</feature>
<dbReference type="AlphaFoldDB" id="A0A8X6GLL0"/>
<dbReference type="PANTHER" id="PTHR11689:SF89">
    <property type="entry name" value="CHLORIDE CHANNEL PROTEIN"/>
    <property type="match status" value="1"/>
</dbReference>
<feature type="transmembrane region" description="Helical" evidence="11">
    <location>
        <begin position="129"/>
        <end position="150"/>
    </location>
</feature>
<proteinExistence type="inferred from homology"/>
<evidence type="ECO:0000256" key="3">
    <source>
        <dbReference type="ARBA" id="ARBA00022692"/>
    </source>
</evidence>
<dbReference type="PANTHER" id="PTHR11689">
    <property type="entry name" value="CHLORIDE CHANNEL PROTEIN CLC FAMILY MEMBER"/>
    <property type="match status" value="1"/>
</dbReference>
<dbReference type="InterPro" id="IPR051280">
    <property type="entry name" value="Cl-channel/antiporter"/>
</dbReference>
<evidence type="ECO:0000259" key="12">
    <source>
        <dbReference type="PROSITE" id="PS51371"/>
    </source>
</evidence>
<dbReference type="SUPFAM" id="SSF81340">
    <property type="entry name" value="Clc chloride channel"/>
    <property type="match status" value="1"/>
</dbReference>
<keyword evidence="3 11" id="KW-0812">Transmembrane</keyword>
<dbReference type="Gene3D" id="3.10.580.10">
    <property type="entry name" value="CBS-domain"/>
    <property type="match status" value="1"/>
</dbReference>
<comment type="caution">
    <text evidence="13">The sequence shown here is derived from an EMBL/GenBank/DDBJ whole genome shotgun (WGS) entry which is preliminary data.</text>
</comment>
<evidence type="ECO:0000313" key="14">
    <source>
        <dbReference type="Proteomes" id="UP000887116"/>
    </source>
</evidence>
<dbReference type="InterPro" id="IPR001807">
    <property type="entry name" value="ClC"/>
</dbReference>
<dbReference type="EMBL" id="BMAO01010784">
    <property type="protein sequence ID" value="GFQ69489.1"/>
    <property type="molecule type" value="Genomic_DNA"/>
</dbReference>
<gene>
    <name evidence="13" type="primary">clcA</name>
    <name evidence="13" type="ORF">TNCT_550601</name>
</gene>
<dbReference type="Gene3D" id="1.10.3080.10">
    <property type="entry name" value="Clc chloride channel"/>
    <property type="match status" value="1"/>
</dbReference>
<evidence type="ECO:0000256" key="10">
    <source>
        <dbReference type="PROSITE-ProRule" id="PRU00703"/>
    </source>
</evidence>
<feature type="transmembrane region" description="Helical" evidence="11">
    <location>
        <begin position="552"/>
        <end position="572"/>
    </location>
</feature>
<evidence type="ECO:0000256" key="6">
    <source>
        <dbReference type="ARBA" id="ARBA00023065"/>
    </source>
</evidence>
<dbReference type="InterPro" id="IPR000644">
    <property type="entry name" value="CBS_dom"/>
</dbReference>
<dbReference type="InterPro" id="IPR014743">
    <property type="entry name" value="Cl-channel_core"/>
</dbReference>
<dbReference type="Pfam" id="PF00571">
    <property type="entry name" value="CBS"/>
    <property type="match status" value="2"/>
</dbReference>
<dbReference type="SUPFAM" id="SSF54631">
    <property type="entry name" value="CBS-domain pair"/>
    <property type="match status" value="1"/>
</dbReference>
<dbReference type="GO" id="GO:0005254">
    <property type="term" value="F:chloride channel activity"/>
    <property type="evidence" value="ECO:0007669"/>
    <property type="project" value="UniProtKB-UniRule"/>
</dbReference>
<keyword evidence="5 11" id="KW-1133">Transmembrane helix</keyword>
<evidence type="ECO:0000256" key="7">
    <source>
        <dbReference type="ARBA" id="ARBA00023122"/>
    </source>
</evidence>
<evidence type="ECO:0000256" key="1">
    <source>
        <dbReference type="ARBA" id="ARBA00004141"/>
    </source>
</evidence>
<keyword evidence="6 11" id="KW-0406">Ion transport</keyword>
<feature type="transmembrane region" description="Helical" evidence="11">
    <location>
        <begin position="170"/>
        <end position="195"/>
    </location>
</feature>
<evidence type="ECO:0000256" key="8">
    <source>
        <dbReference type="ARBA" id="ARBA00023136"/>
    </source>
</evidence>
<accession>A0A8X6GLL0</accession>
<dbReference type="PRINTS" id="PR00762">
    <property type="entry name" value="CLCHANNEL"/>
</dbReference>
<evidence type="ECO:0000313" key="13">
    <source>
        <dbReference type="EMBL" id="GFQ69489.1"/>
    </source>
</evidence>
<protein>
    <recommendedName>
        <fullName evidence="11">Chloride channel protein</fullName>
    </recommendedName>
</protein>
<evidence type="ECO:0000256" key="2">
    <source>
        <dbReference type="ARBA" id="ARBA00022448"/>
    </source>
</evidence>
<dbReference type="PROSITE" id="PS51371">
    <property type="entry name" value="CBS"/>
    <property type="match status" value="2"/>
</dbReference>
<evidence type="ECO:0000256" key="9">
    <source>
        <dbReference type="ARBA" id="ARBA00023214"/>
    </source>
</evidence>
<reference evidence="13" key="1">
    <citation type="submission" date="2020-07" db="EMBL/GenBank/DDBJ databases">
        <title>Multicomponent nature underlies the extraordinary mechanical properties of spider dragline silk.</title>
        <authorList>
            <person name="Kono N."/>
            <person name="Nakamura H."/>
            <person name="Mori M."/>
            <person name="Yoshida Y."/>
            <person name="Ohtoshi R."/>
            <person name="Malay A.D."/>
            <person name="Moran D.A.P."/>
            <person name="Tomita M."/>
            <person name="Numata K."/>
            <person name="Arakawa K."/>
        </authorList>
    </citation>
    <scope>NUCLEOTIDE SEQUENCE</scope>
</reference>
<keyword evidence="8 11" id="KW-0472">Membrane</keyword>
<feature type="transmembrane region" description="Helical" evidence="11">
    <location>
        <begin position="419"/>
        <end position="439"/>
    </location>
</feature>
<comment type="subcellular location">
    <subcellularLocation>
        <location evidence="1 11">Membrane</location>
        <topology evidence="1 11">Multi-pass membrane protein</topology>
    </subcellularLocation>
</comment>
<organism evidence="13 14">
    <name type="scientific">Trichonephila clavata</name>
    <name type="common">Joro spider</name>
    <name type="synonym">Nephila clavata</name>
    <dbReference type="NCBI Taxonomy" id="2740835"/>
    <lineage>
        <taxon>Eukaryota</taxon>
        <taxon>Metazoa</taxon>
        <taxon>Ecdysozoa</taxon>
        <taxon>Arthropoda</taxon>
        <taxon>Chelicerata</taxon>
        <taxon>Arachnida</taxon>
        <taxon>Araneae</taxon>
        <taxon>Araneomorphae</taxon>
        <taxon>Entelegynae</taxon>
        <taxon>Araneoidea</taxon>
        <taxon>Nephilidae</taxon>
        <taxon>Trichonephila</taxon>
    </lineage>
</organism>
<comment type="caution">
    <text evidence="11">Lacks conserved residue(s) required for the propagation of feature annotation.</text>
</comment>
<dbReference type="Proteomes" id="UP000887116">
    <property type="component" value="Unassembled WGS sequence"/>
</dbReference>
<keyword evidence="9 11" id="KW-0868">Chloride</keyword>
<feature type="domain" description="CBS" evidence="12">
    <location>
        <begin position="678"/>
        <end position="742"/>
    </location>
</feature>
<dbReference type="Pfam" id="PF00654">
    <property type="entry name" value="Voltage_CLC"/>
    <property type="match status" value="1"/>
</dbReference>
<evidence type="ECO:0000256" key="4">
    <source>
        <dbReference type="ARBA" id="ARBA00022737"/>
    </source>
</evidence>
<keyword evidence="14" id="KW-1185">Reference proteome</keyword>
<keyword evidence="4" id="KW-0677">Repeat</keyword>
<feature type="transmembrane region" description="Helical" evidence="11">
    <location>
        <begin position="584"/>
        <end position="603"/>
    </location>
</feature>
<dbReference type="GO" id="GO:0016020">
    <property type="term" value="C:membrane"/>
    <property type="evidence" value="ECO:0007669"/>
    <property type="project" value="UniProtKB-SubCell"/>
</dbReference>
<feature type="transmembrane region" description="Helical" evidence="11">
    <location>
        <begin position="519"/>
        <end position="540"/>
    </location>
</feature>
<feature type="transmembrane region" description="Helical" evidence="11">
    <location>
        <begin position="286"/>
        <end position="310"/>
    </location>
</feature>
<feature type="transmembrane region" description="Helical" evidence="11">
    <location>
        <begin position="373"/>
        <end position="398"/>
    </location>
</feature>
<evidence type="ECO:0000256" key="5">
    <source>
        <dbReference type="ARBA" id="ARBA00022989"/>
    </source>
</evidence>
<name>A0A8X6GLL0_TRICU</name>
<dbReference type="SMART" id="SM00116">
    <property type="entry name" value="CBS"/>
    <property type="match status" value="2"/>
</dbReference>
<feature type="domain" description="CBS" evidence="12">
    <location>
        <begin position="790"/>
        <end position="846"/>
    </location>
</feature>
<dbReference type="OrthoDB" id="6424114at2759"/>
<keyword evidence="7 10" id="KW-0129">CBS domain</keyword>
<sequence>MEPLVLFLYKIRDCAVLNGGIVMASNTPEPVDKSFIDVRNESSGAERILQFIEVASGDFGSPLPENDDAKHDFFEKGRDLESAFVNHKYTEAEKKLLGEYESLDYLPPHSKVYRQWLHQQPSRIDWDHWVMMGLIGFLVGTLGFFLHQFIDILAELKWEKARNFIEEGNFLYAWLWVTAISILFVFISSSSVVLLRPSAGGSGLPEIIAYLNGTIVRHIFNIKTLIIKFVSCIFAVSSGMPVGPEGPMIHLGSLVGAGCSQLKSSTLKIKLPFFKRFRNSEDRRNFISAGAAAGVASAFGSPVGGLLFSMEEVSSFWNMKLSWQTFFCCMVSTFTSDLLNSAFTAFQYEGNFGLFKTEKYILFQVVRRIDLNIIALIPTVIVGMLGGLMGTAFTFLNLKIARARRKFLSFMKSKRVKQILQISEPIIIMIIMGTLSVYLPTLLPCSTFTCDHSNEKSECFLHNGIHIEGNVEFYNCPVRKRENESTLRNMSYNEAATLLFLTGDKAIHHLFSRETHLEFNFMSLLVVLPSYFFLACWAAGTSISSGVVIPKMFIGGLIGRIVGRLMVEAFGVQRDLYWAWMDPGAFALIGAAAFFGGVSRLTMSLTVIMVELTNDVQFLLLIMVAIMVSKWVGDYVTHPFYHAQLELKCIPFLDSEPVILFDGEKNLNLELFEAGHVMSSPVVTLETEVSVSHVAKLLSETNHCGFPIVKKLNGTSTFFGLITRTELSVLLCHEEIFNCDPSMLLSAVDYSQFCDDDVEKLSKSVRFLDLLSNLRREEYSEVHINLVPYANKSAVHVQEDFSLHRAYIIFRSLGLRHLVVVNEKNEVVGIITRKDLMGYNIEEKLLKILNRPDSFISQEMTFVTEVR</sequence>
<keyword evidence="2 11" id="KW-0813">Transport</keyword>
<evidence type="ECO:0000256" key="11">
    <source>
        <dbReference type="RuleBase" id="RU361221"/>
    </source>
</evidence>
<comment type="similarity">
    <text evidence="11">Belongs to the chloride channel (TC 2.A.49) family.</text>
</comment>
<dbReference type="InterPro" id="IPR046342">
    <property type="entry name" value="CBS_dom_sf"/>
</dbReference>